<dbReference type="InterPro" id="IPR008927">
    <property type="entry name" value="6-PGluconate_DH-like_C_sf"/>
</dbReference>
<dbReference type="EC" id="1.1.1.169" evidence="4 11"/>
<proteinExistence type="inferred from homology"/>
<evidence type="ECO:0000256" key="7">
    <source>
        <dbReference type="ARBA" id="ARBA00022857"/>
    </source>
</evidence>
<evidence type="ECO:0000256" key="4">
    <source>
        <dbReference type="ARBA" id="ARBA00013014"/>
    </source>
</evidence>
<sequence>MLVGIIGGGSIGLLFGAYLGQEHPVTLFTKREEQAQGIKKNGIFLYSPEKEGRAVQVNASFEKESLTEQDVIIVAVKQYDMPELKPLLLSIPKHIPLCFVQNGMGHLDMLHGLPHETIIVATVEHGAKRLDDQSVSHNGAGRTNLALFKGHANLPEIFPQCTDPHFPVTVHNDYYTMMIEKLVANALINPLTVVFRVKNGRLVENPYYYAILKLMFEEIYSIFPSGNKEQSFDQVLRICTNTKNNTSSMLSDIQAGRKTEIDAILGYILKVAERKGVKLQTVQMIYVMVKGIVLERS</sequence>
<dbReference type="Gene3D" id="3.40.50.720">
    <property type="entry name" value="NAD(P)-binding Rossmann-like Domain"/>
    <property type="match status" value="1"/>
</dbReference>
<dbReference type="PANTHER" id="PTHR43765:SF2">
    <property type="entry name" value="2-DEHYDROPANTOATE 2-REDUCTASE"/>
    <property type="match status" value="1"/>
</dbReference>
<keyword evidence="7 11" id="KW-0521">NADP</keyword>
<dbReference type="Pfam" id="PF08546">
    <property type="entry name" value="ApbA_C"/>
    <property type="match status" value="1"/>
</dbReference>
<dbReference type="InterPro" id="IPR003710">
    <property type="entry name" value="ApbA"/>
</dbReference>
<dbReference type="InterPro" id="IPR013332">
    <property type="entry name" value="KPR_N"/>
</dbReference>
<comment type="pathway">
    <text evidence="2 11">Cofactor biosynthesis; (R)-pantothenate biosynthesis; (R)-pantoate from 3-methyl-2-oxobutanoate: step 2/2.</text>
</comment>
<dbReference type="InterPro" id="IPR036291">
    <property type="entry name" value="NAD(P)-bd_dom_sf"/>
</dbReference>
<dbReference type="InterPro" id="IPR013328">
    <property type="entry name" value="6PGD_dom2"/>
</dbReference>
<evidence type="ECO:0000256" key="8">
    <source>
        <dbReference type="ARBA" id="ARBA00023002"/>
    </source>
</evidence>
<evidence type="ECO:0000259" key="12">
    <source>
        <dbReference type="Pfam" id="PF02558"/>
    </source>
</evidence>
<dbReference type="SUPFAM" id="SSF48179">
    <property type="entry name" value="6-phosphogluconate dehydrogenase C-terminal domain-like"/>
    <property type="match status" value="1"/>
</dbReference>
<comment type="catalytic activity">
    <reaction evidence="10 11">
        <text>(R)-pantoate + NADP(+) = 2-dehydropantoate + NADPH + H(+)</text>
        <dbReference type="Rhea" id="RHEA:16233"/>
        <dbReference type="ChEBI" id="CHEBI:11561"/>
        <dbReference type="ChEBI" id="CHEBI:15378"/>
        <dbReference type="ChEBI" id="CHEBI:15980"/>
        <dbReference type="ChEBI" id="CHEBI:57783"/>
        <dbReference type="ChEBI" id="CHEBI:58349"/>
        <dbReference type="EC" id="1.1.1.169"/>
    </reaction>
</comment>
<evidence type="ECO:0000256" key="1">
    <source>
        <dbReference type="ARBA" id="ARBA00002919"/>
    </source>
</evidence>
<dbReference type="GO" id="GO:0008677">
    <property type="term" value="F:2-dehydropantoate 2-reductase activity"/>
    <property type="evidence" value="ECO:0007669"/>
    <property type="project" value="UniProtKB-EC"/>
</dbReference>
<protein>
    <recommendedName>
        <fullName evidence="5 11">2-dehydropantoate 2-reductase</fullName>
        <ecNumber evidence="4 11">1.1.1.169</ecNumber>
    </recommendedName>
    <alternativeName>
        <fullName evidence="9 11">Ketopantoate reductase</fullName>
    </alternativeName>
</protein>
<keyword evidence="6 11" id="KW-0566">Pantothenate biosynthesis</keyword>
<dbReference type="Proteomes" id="UP001597301">
    <property type="component" value="Unassembled WGS sequence"/>
</dbReference>
<comment type="function">
    <text evidence="1 11">Catalyzes the NADPH-dependent reduction of ketopantoate into pantoic acid.</text>
</comment>
<evidence type="ECO:0000256" key="2">
    <source>
        <dbReference type="ARBA" id="ARBA00004994"/>
    </source>
</evidence>
<evidence type="ECO:0000256" key="9">
    <source>
        <dbReference type="ARBA" id="ARBA00032024"/>
    </source>
</evidence>
<dbReference type="SUPFAM" id="SSF51735">
    <property type="entry name" value="NAD(P)-binding Rossmann-fold domains"/>
    <property type="match status" value="1"/>
</dbReference>
<evidence type="ECO:0000256" key="6">
    <source>
        <dbReference type="ARBA" id="ARBA00022655"/>
    </source>
</evidence>
<dbReference type="Pfam" id="PF02558">
    <property type="entry name" value="ApbA"/>
    <property type="match status" value="1"/>
</dbReference>
<dbReference type="InterPro" id="IPR050838">
    <property type="entry name" value="Ketopantoate_reductase"/>
</dbReference>
<evidence type="ECO:0000256" key="10">
    <source>
        <dbReference type="ARBA" id="ARBA00048793"/>
    </source>
</evidence>
<dbReference type="EMBL" id="JBHUEO010000005">
    <property type="protein sequence ID" value="MFD1705787.1"/>
    <property type="molecule type" value="Genomic_DNA"/>
</dbReference>
<evidence type="ECO:0000256" key="11">
    <source>
        <dbReference type="RuleBase" id="RU362068"/>
    </source>
</evidence>
<evidence type="ECO:0000313" key="14">
    <source>
        <dbReference type="EMBL" id="MFD1705787.1"/>
    </source>
</evidence>
<dbReference type="NCBIfam" id="NF005093">
    <property type="entry name" value="PRK06522.2-4"/>
    <property type="match status" value="1"/>
</dbReference>
<evidence type="ECO:0000313" key="15">
    <source>
        <dbReference type="Proteomes" id="UP001597301"/>
    </source>
</evidence>
<dbReference type="NCBIfam" id="TIGR00745">
    <property type="entry name" value="apbA_panE"/>
    <property type="match status" value="1"/>
</dbReference>
<evidence type="ECO:0000256" key="5">
    <source>
        <dbReference type="ARBA" id="ARBA00019465"/>
    </source>
</evidence>
<feature type="domain" description="Ketopantoate reductase N-terminal" evidence="12">
    <location>
        <begin position="3"/>
        <end position="148"/>
    </location>
</feature>
<evidence type="ECO:0000259" key="13">
    <source>
        <dbReference type="Pfam" id="PF08546"/>
    </source>
</evidence>
<dbReference type="PANTHER" id="PTHR43765">
    <property type="entry name" value="2-DEHYDROPANTOATE 2-REDUCTASE-RELATED"/>
    <property type="match status" value="1"/>
</dbReference>
<comment type="caution">
    <text evidence="14">The sequence shown here is derived from an EMBL/GenBank/DDBJ whole genome shotgun (WGS) entry which is preliminary data.</text>
</comment>
<organism evidence="14 15">
    <name type="scientific">Siminovitchia sediminis</name>
    <dbReference type="NCBI Taxonomy" id="1274353"/>
    <lineage>
        <taxon>Bacteria</taxon>
        <taxon>Bacillati</taxon>
        <taxon>Bacillota</taxon>
        <taxon>Bacilli</taxon>
        <taxon>Bacillales</taxon>
        <taxon>Bacillaceae</taxon>
        <taxon>Siminovitchia</taxon>
    </lineage>
</organism>
<dbReference type="Gene3D" id="1.10.1040.10">
    <property type="entry name" value="N-(1-d-carboxylethyl)-l-norvaline Dehydrogenase, domain 2"/>
    <property type="match status" value="1"/>
</dbReference>
<accession>A0ABW4KD73</accession>
<comment type="similarity">
    <text evidence="3 11">Belongs to the ketopantoate reductase family.</text>
</comment>
<keyword evidence="8 11" id="KW-0560">Oxidoreductase</keyword>
<keyword evidence="15" id="KW-1185">Reference proteome</keyword>
<dbReference type="InterPro" id="IPR013752">
    <property type="entry name" value="KPA_reductase"/>
</dbReference>
<feature type="domain" description="Ketopantoate reductase C-terminal" evidence="13">
    <location>
        <begin position="176"/>
        <end position="292"/>
    </location>
</feature>
<gene>
    <name evidence="14" type="ORF">ACFSCZ_03365</name>
</gene>
<name>A0ABW4KD73_9BACI</name>
<evidence type="ECO:0000256" key="3">
    <source>
        <dbReference type="ARBA" id="ARBA00007870"/>
    </source>
</evidence>
<reference evidence="15" key="1">
    <citation type="journal article" date="2019" name="Int. J. Syst. Evol. Microbiol.">
        <title>The Global Catalogue of Microorganisms (GCM) 10K type strain sequencing project: providing services to taxonomists for standard genome sequencing and annotation.</title>
        <authorList>
            <consortium name="The Broad Institute Genomics Platform"/>
            <consortium name="The Broad Institute Genome Sequencing Center for Infectious Disease"/>
            <person name="Wu L."/>
            <person name="Ma J."/>
        </authorList>
    </citation>
    <scope>NUCLEOTIDE SEQUENCE [LARGE SCALE GENOMIC DNA]</scope>
    <source>
        <strain evidence="15">CGMCC 1.12295</strain>
    </source>
</reference>